<dbReference type="NCBIfam" id="TIGR00254">
    <property type="entry name" value="GGDEF"/>
    <property type="match status" value="1"/>
</dbReference>
<dbReference type="HOGENOM" id="CLU_000445_11_7_12"/>
<dbReference type="Gene3D" id="3.40.50.2300">
    <property type="match status" value="1"/>
</dbReference>
<dbReference type="InterPro" id="IPR039420">
    <property type="entry name" value="WalR-like"/>
</dbReference>
<dbReference type="CDD" id="cd00156">
    <property type="entry name" value="REC"/>
    <property type="match status" value="1"/>
</dbReference>
<keyword evidence="10" id="KW-1185">Reference proteome</keyword>
<dbReference type="RefSeq" id="WP_014804208.1">
    <property type="nucleotide sequence ID" value="NC_018020.1"/>
</dbReference>
<evidence type="ECO:0000256" key="5">
    <source>
        <dbReference type="ARBA" id="ARBA00023163"/>
    </source>
</evidence>
<dbReference type="Pfam" id="PF00072">
    <property type="entry name" value="Response_reg"/>
    <property type="match status" value="1"/>
</dbReference>
<evidence type="ECO:0000313" key="9">
    <source>
        <dbReference type="EMBL" id="AFM13707.1"/>
    </source>
</evidence>
<dbReference type="GO" id="GO:0000976">
    <property type="term" value="F:transcription cis-regulatory region binding"/>
    <property type="evidence" value="ECO:0007669"/>
    <property type="project" value="TreeGrafter"/>
</dbReference>
<evidence type="ECO:0000259" key="8">
    <source>
        <dbReference type="PROSITE" id="PS50887"/>
    </source>
</evidence>
<dbReference type="PROSITE" id="PS50887">
    <property type="entry name" value="GGDEF"/>
    <property type="match status" value="1"/>
</dbReference>
<dbReference type="SUPFAM" id="SSF55073">
    <property type="entry name" value="Nucleotide cyclase"/>
    <property type="match status" value="1"/>
</dbReference>
<feature type="domain" description="Response regulatory" evidence="7">
    <location>
        <begin position="8"/>
        <end position="125"/>
    </location>
</feature>
<evidence type="ECO:0000256" key="2">
    <source>
        <dbReference type="ARBA" id="ARBA00023012"/>
    </source>
</evidence>
<keyword evidence="4" id="KW-0238">DNA-binding</keyword>
<proteinExistence type="predicted"/>
<keyword evidence="2" id="KW-0902">Two-component regulatory system</keyword>
<feature type="domain" description="GGDEF" evidence="8">
    <location>
        <begin position="158"/>
        <end position="312"/>
    </location>
</feature>
<accession>I4B8V0</accession>
<dbReference type="SUPFAM" id="SSF52172">
    <property type="entry name" value="CheY-like"/>
    <property type="match status" value="1"/>
</dbReference>
<sequence>MTMAGAERFLILEDDAAFAQGLGQVLAPLGQTRFTMYPERLPEIIADFKPTLLIVDYNLNHPTLNGIKATRLVRQNPETNLLPVLLLSGEDDMAVIEEAFKSGIDDYVLKPVIPRFLVAKIENLLFQSRKKLNAQALSGLPGNAAIETEFYLRLARKRPFSVAYTDLDNFKPFNDEKGVKRGDQAIQVIAQILYQLRREATREDLFIGHLGGDDFFLLGGKTQVRIATRKLEEQFAAAAKAFFTADELKNGHYRGSDRQGQFRFFPLLTLSTAVLDGITKDTVADFLQLTQLASVAKKAAKKAEKRVTHFEAVELKASSRPASLYRETKSRAKKKRSAAG</sequence>
<dbReference type="GO" id="GO:0006355">
    <property type="term" value="P:regulation of DNA-templated transcription"/>
    <property type="evidence" value="ECO:0007669"/>
    <property type="project" value="TreeGrafter"/>
</dbReference>
<dbReference type="SMART" id="SM00267">
    <property type="entry name" value="GGDEF"/>
    <property type="match status" value="1"/>
</dbReference>
<dbReference type="GO" id="GO:0005829">
    <property type="term" value="C:cytosol"/>
    <property type="evidence" value="ECO:0007669"/>
    <property type="project" value="TreeGrafter"/>
</dbReference>
<dbReference type="PROSITE" id="PS50110">
    <property type="entry name" value="RESPONSE_REGULATORY"/>
    <property type="match status" value="1"/>
</dbReference>
<evidence type="ECO:0000259" key="7">
    <source>
        <dbReference type="PROSITE" id="PS50110"/>
    </source>
</evidence>
<dbReference type="KEGG" id="tpx:Turpa_3068"/>
<dbReference type="InterPro" id="IPR011006">
    <property type="entry name" value="CheY-like_superfamily"/>
</dbReference>
<evidence type="ECO:0000256" key="3">
    <source>
        <dbReference type="ARBA" id="ARBA00023015"/>
    </source>
</evidence>
<name>I4B8V0_TURPD</name>
<dbReference type="STRING" id="869212.Turpa_3068"/>
<dbReference type="Proteomes" id="UP000006048">
    <property type="component" value="Chromosome"/>
</dbReference>
<feature type="modified residue" description="4-aspartylphosphate" evidence="6">
    <location>
        <position position="56"/>
    </location>
</feature>
<dbReference type="AlphaFoldDB" id="I4B8V0"/>
<keyword evidence="1 6" id="KW-0597">Phosphoprotein</keyword>
<dbReference type="GO" id="GO:0032993">
    <property type="term" value="C:protein-DNA complex"/>
    <property type="evidence" value="ECO:0007669"/>
    <property type="project" value="TreeGrafter"/>
</dbReference>
<dbReference type="OrthoDB" id="9813903at2"/>
<dbReference type="PANTHER" id="PTHR48111:SF1">
    <property type="entry name" value="TWO-COMPONENT RESPONSE REGULATOR ORR33"/>
    <property type="match status" value="1"/>
</dbReference>
<dbReference type="GO" id="GO:0000156">
    <property type="term" value="F:phosphorelay response regulator activity"/>
    <property type="evidence" value="ECO:0007669"/>
    <property type="project" value="TreeGrafter"/>
</dbReference>
<evidence type="ECO:0000256" key="6">
    <source>
        <dbReference type="PROSITE-ProRule" id="PRU00169"/>
    </source>
</evidence>
<gene>
    <name evidence="9" type="ordered locus">Turpa_3068</name>
</gene>
<keyword evidence="5" id="KW-0804">Transcription</keyword>
<evidence type="ECO:0000256" key="1">
    <source>
        <dbReference type="ARBA" id="ARBA00022553"/>
    </source>
</evidence>
<dbReference type="InterPro" id="IPR000160">
    <property type="entry name" value="GGDEF_dom"/>
</dbReference>
<dbReference type="Gene3D" id="3.30.70.270">
    <property type="match status" value="1"/>
</dbReference>
<evidence type="ECO:0000313" key="10">
    <source>
        <dbReference type="Proteomes" id="UP000006048"/>
    </source>
</evidence>
<organism evidence="9 10">
    <name type="scientific">Turneriella parva (strain ATCC BAA-1111 / DSM 21527 / NCTC 11395 / H)</name>
    <name type="common">Leptospira parva</name>
    <dbReference type="NCBI Taxonomy" id="869212"/>
    <lineage>
        <taxon>Bacteria</taxon>
        <taxon>Pseudomonadati</taxon>
        <taxon>Spirochaetota</taxon>
        <taxon>Spirochaetia</taxon>
        <taxon>Leptospirales</taxon>
        <taxon>Leptospiraceae</taxon>
        <taxon>Turneriella</taxon>
    </lineage>
</organism>
<dbReference type="InterPro" id="IPR029787">
    <property type="entry name" value="Nucleotide_cyclase"/>
</dbReference>
<dbReference type="SMART" id="SM00448">
    <property type="entry name" value="REC"/>
    <property type="match status" value="1"/>
</dbReference>
<dbReference type="EMBL" id="CP002959">
    <property type="protein sequence ID" value="AFM13707.1"/>
    <property type="molecule type" value="Genomic_DNA"/>
</dbReference>
<dbReference type="PANTHER" id="PTHR48111">
    <property type="entry name" value="REGULATOR OF RPOS"/>
    <property type="match status" value="1"/>
</dbReference>
<evidence type="ECO:0000256" key="4">
    <source>
        <dbReference type="ARBA" id="ARBA00023125"/>
    </source>
</evidence>
<protein>
    <submittedName>
        <fullName evidence="9">Response regulator receiver modulated diguanylate cyclase</fullName>
    </submittedName>
</protein>
<reference evidence="9 10" key="1">
    <citation type="submission" date="2012-06" db="EMBL/GenBank/DDBJ databases">
        <title>The complete chromosome of genome of Turneriella parva DSM 21527.</title>
        <authorList>
            <consortium name="US DOE Joint Genome Institute (JGI-PGF)"/>
            <person name="Lucas S."/>
            <person name="Han J."/>
            <person name="Lapidus A."/>
            <person name="Bruce D."/>
            <person name="Goodwin L."/>
            <person name="Pitluck S."/>
            <person name="Peters L."/>
            <person name="Kyrpides N."/>
            <person name="Mavromatis K."/>
            <person name="Ivanova N."/>
            <person name="Mikhailova N."/>
            <person name="Chertkov O."/>
            <person name="Detter J.C."/>
            <person name="Tapia R."/>
            <person name="Han C."/>
            <person name="Land M."/>
            <person name="Hauser L."/>
            <person name="Markowitz V."/>
            <person name="Cheng J.-F."/>
            <person name="Hugenholtz P."/>
            <person name="Woyke T."/>
            <person name="Wu D."/>
            <person name="Gronow S."/>
            <person name="Wellnitz S."/>
            <person name="Brambilla E."/>
            <person name="Klenk H.-P."/>
            <person name="Eisen J.A."/>
        </authorList>
    </citation>
    <scope>NUCLEOTIDE SEQUENCE [LARGE SCALE GENOMIC DNA]</scope>
    <source>
        <strain evidence="10">ATCC BAA-1111 / DSM 21527 / NCTC 11395 / H</strain>
    </source>
</reference>
<dbReference type="InterPro" id="IPR043128">
    <property type="entry name" value="Rev_trsase/Diguanyl_cyclase"/>
</dbReference>
<dbReference type="Pfam" id="PF00990">
    <property type="entry name" value="GGDEF"/>
    <property type="match status" value="1"/>
</dbReference>
<keyword evidence="3" id="KW-0805">Transcription regulation</keyword>
<dbReference type="InterPro" id="IPR001789">
    <property type="entry name" value="Sig_transdc_resp-reg_receiver"/>
</dbReference>